<dbReference type="Pfam" id="PF07776">
    <property type="entry name" value="zf-AD"/>
    <property type="match status" value="1"/>
</dbReference>
<evidence type="ECO:0000256" key="17">
    <source>
        <dbReference type="RuleBase" id="RU311113"/>
    </source>
</evidence>
<dbReference type="FunFam" id="3.30.160.60:FF:000557">
    <property type="entry name" value="zinc finger and SCAN domain-containing protein 29"/>
    <property type="match status" value="1"/>
</dbReference>
<dbReference type="Proteomes" id="UP000838878">
    <property type="component" value="Chromosome 4"/>
</dbReference>
<dbReference type="PROSITE" id="PS51915">
    <property type="entry name" value="ZAD"/>
    <property type="match status" value="1"/>
</dbReference>
<evidence type="ECO:0000256" key="6">
    <source>
        <dbReference type="ARBA" id="ARBA00022771"/>
    </source>
</evidence>
<dbReference type="SUPFAM" id="SSF55637">
    <property type="entry name" value="Cell cycle regulatory proteins"/>
    <property type="match status" value="1"/>
</dbReference>
<dbReference type="SMART" id="SM01084">
    <property type="entry name" value="CKS"/>
    <property type="match status" value="1"/>
</dbReference>
<dbReference type="SUPFAM" id="SSF57716">
    <property type="entry name" value="Glucocorticoid receptor-like (DNA-binding domain)"/>
    <property type="match status" value="1"/>
</dbReference>
<dbReference type="SUPFAM" id="SSF57667">
    <property type="entry name" value="beta-beta-alpha zinc fingers"/>
    <property type="match status" value="3"/>
</dbReference>
<dbReference type="PANTHER" id="PTHR24388:SF54">
    <property type="entry name" value="PROTEIN ESCARGOT"/>
    <property type="match status" value="1"/>
</dbReference>
<dbReference type="GO" id="GO:0005634">
    <property type="term" value="C:nucleus"/>
    <property type="evidence" value="ECO:0007669"/>
    <property type="project" value="UniProtKB-SubCell"/>
</dbReference>
<dbReference type="PANTHER" id="PTHR24388">
    <property type="entry name" value="ZINC FINGER PROTEIN"/>
    <property type="match status" value="1"/>
</dbReference>
<evidence type="ECO:0000256" key="13">
    <source>
        <dbReference type="ARBA" id="ARBA00037948"/>
    </source>
</evidence>
<dbReference type="Pfam" id="PF00096">
    <property type="entry name" value="zf-C2H2"/>
    <property type="match status" value="3"/>
</dbReference>
<dbReference type="FunFam" id="3.30.160.60:FF:000100">
    <property type="entry name" value="Zinc finger 45-like"/>
    <property type="match status" value="1"/>
</dbReference>
<dbReference type="PROSITE" id="PS00028">
    <property type="entry name" value="ZINC_FINGER_C2H2_1"/>
    <property type="match status" value="5"/>
</dbReference>
<dbReference type="SMART" id="SM00355">
    <property type="entry name" value="ZnF_C2H2"/>
    <property type="match status" value="5"/>
</dbReference>
<evidence type="ECO:0000256" key="12">
    <source>
        <dbReference type="ARBA" id="ARBA00023306"/>
    </source>
</evidence>
<dbReference type="GO" id="GO:0051301">
    <property type="term" value="P:cell division"/>
    <property type="evidence" value="ECO:0007669"/>
    <property type="project" value="UniProtKB-UniRule"/>
</dbReference>
<evidence type="ECO:0000256" key="16">
    <source>
        <dbReference type="PROSITE-ProRule" id="PRU01263"/>
    </source>
</evidence>
<keyword evidence="9" id="KW-0238">DNA-binding</keyword>
<proteinExistence type="inferred from homology"/>
<keyword evidence="6 15" id="KW-0863">Zinc-finger</keyword>
<keyword evidence="11" id="KW-0539">Nucleus</keyword>
<dbReference type="FunFam" id="3.30.160.60:FF:002716">
    <property type="entry name" value="Zinc finger protein 212"/>
    <property type="match status" value="1"/>
</dbReference>
<dbReference type="InterPro" id="IPR036236">
    <property type="entry name" value="Znf_C2H2_sf"/>
</dbReference>
<keyword evidence="4" id="KW-0479">Metal-binding</keyword>
<evidence type="ECO:0000259" key="19">
    <source>
        <dbReference type="PROSITE" id="PS51915"/>
    </source>
</evidence>
<dbReference type="PROSITE" id="PS50157">
    <property type="entry name" value="ZINC_FINGER_C2H2_2"/>
    <property type="match status" value="5"/>
</dbReference>
<dbReference type="InterPro" id="IPR013087">
    <property type="entry name" value="Znf_C2H2_type"/>
</dbReference>
<dbReference type="Pfam" id="PF01111">
    <property type="entry name" value="CKS"/>
    <property type="match status" value="1"/>
</dbReference>
<keyword evidence="3 17" id="KW-0132">Cell division</keyword>
<dbReference type="PROSITE" id="PS00945">
    <property type="entry name" value="CKS_2"/>
    <property type="match status" value="1"/>
</dbReference>
<accession>A0A8J9VLJ9</accession>
<keyword evidence="10" id="KW-0804">Transcription</keyword>
<keyword evidence="7" id="KW-0862">Zinc</keyword>
<keyword evidence="21" id="KW-1185">Reference proteome</keyword>
<feature type="domain" description="C2H2-type" evidence="18">
    <location>
        <begin position="269"/>
        <end position="296"/>
    </location>
</feature>
<evidence type="ECO:0000256" key="10">
    <source>
        <dbReference type="ARBA" id="ARBA00023163"/>
    </source>
</evidence>
<feature type="domain" description="C2H2-type" evidence="18">
    <location>
        <begin position="297"/>
        <end position="324"/>
    </location>
</feature>
<sequence>MLTRYFNQDPIENFFGNIRSYGVRNIAPNTVSFEGTFKALIINNYSEPHSSRANCEEDHNECLQSLDSFLKDKNIITPDIPDTNDTIHFNSEICFDQSIEIDAGQSNYVCGWVLKRFLKFIIKRICLTSINLTQDIFKTTSSGQIYTKIISLAKVQIQPNDGLPTFICMNCNKTLEICLEFVKLCEKSDEVLRNALLTIIKDENLVTDVKKKNLHVCQDSTNLSCLIEDKNKTELKNETNNIMKPNNCNDNISNNFSNLNLLEKVSQKQQCFTCGKIMSSRFRLKTHLATHSGEKPYECPHCNKKFTIAQNLNVHMRIHTGEKPFNCTICGETFAQSSGLTAHKRKHTGQTPYQCVLCPRSFRTIGHLQYHIRCHTGEKNYECDTCSHAFITRSDLKQHLLTHIGDKPHVCELLKKLEYSTKNMSRDIYYSEKYYDEEHEYRHVVLPKEMVKLVPKNHLMSEQEWRSIGVQQSQGWVHYMTHQPEPHILLFRRKKTTTQSK</sequence>
<evidence type="ECO:0000256" key="7">
    <source>
        <dbReference type="ARBA" id="ARBA00022833"/>
    </source>
</evidence>
<protein>
    <recommendedName>
        <fullName evidence="14 17">Cyclin-dependent kinases regulatory subunit</fullName>
    </recommendedName>
</protein>
<dbReference type="PRINTS" id="PR00296">
    <property type="entry name" value="CYCLINKINASE"/>
</dbReference>
<organism evidence="20 21">
    <name type="scientific">Brenthis ino</name>
    <name type="common">lesser marbled fritillary</name>
    <dbReference type="NCBI Taxonomy" id="405034"/>
    <lineage>
        <taxon>Eukaryota</taxon>
        <taxon>Metazoa</taxon>
        <taxon>Ecdysozoa</taxon>
        <taxon>Arthropoda</taxon>
        <taxon>Hexapoda</taxon>
        <taxon>Insecta</taxon>
        <taxon>Pterygota</taxon>
        <taxon>Neoptera</taxon>
        <taxon>Endopterygota</taxon>
        <taxon>Lepidoptera</taxon>
        <taxon>Glossata</taxon>
        <taxon>Ditrysia</taxon>
        <taxon>Papilionoidea</taxon>
        <taxon>Nymphalidae</taxon>
        <taxon>Heliconiinae</taxon>
        <taxon>Argynnini</taxon>
        <taxon>Brenthis</taxon>
    </lineage>
</organism>
<dbReference type="InterPro" id="IPR048367">
    <property type="entry name" value="TNP-like_RNaseH_C"/>
</dbReference>
<dbReference type="GO" id="GO:0000978">
    <property type="term" value="F:RNA polymerase II cis-regulatory region sequence-specific DNA binding"/>
    <property type="evidence" value="ECO:0007669"/>
    <property type="project" value="TreeGrafter"/>
</dbReference>
<evidence type="ECO:0000256" key="5">
    <source>
        <dbReference type="ARBA" id="ARBA00022737"/>
    </source>
</evidence>
<evidence type="ECO:0000256" key="1">
    <source>
        <dbReference type="ARBA" id="ARBA00004123"/>
    </source>
</evidence>
<dbReference type="GO" id="GO:0016538">
    <property type="term" value="F:cyclin-dependent protein serine/threonine kinase regulator activity"/>
    <property type="evidence" value="ECO:0007669"/>
    <property type="project" value="InterPro"/>
</dbReference>
<feature type="non-terminal residue" evidence="20">
    <location>
        <position position="501"/>
    </location>
</feature>
<dbReference type="Gene3D" id="3.30.160.60">
    <property type="entry name" value="Classic Zinc Finger"/>
    <property type="match status" value="5"/>
</dbReference>
<dbReference type="InterPro" id="IPR012934">
    <property type="entry name" value="Znf_AD"/>
</dbReference>
<gene>
    <name evidence="20" type="ORF">BINO364_LOCUS9987</name>
</gene>
<evidence type="ECO:0000256" key="3">
    <source>
        <dbReference type="ARBA" id="ARBA00022618"/>
    </source>
</evidence>
<evidence type="ECO:0000313" key="20">
    <source>
        <dbReference type="EMBL" id="CAH0724253.1"/>
    </source>
</evidence>
<comment type="subcellular location">
    <subcellularLocation>
        <location evidence="1">Nucleus</location>
    </subcellularLocation>
</comment>
<feature type="domain" description="C2H2-type" evidence="18">
    <location>
        <begin position="353"/>
        <end position="380"/>
    </location>
</feature>
<evidence type="ECO:0000256" key="8">
    <source>
        <dbReference type="ARBA" id="ARBA00023015"/>
    </source>
</evidence>
<dbReference type="AlphaFoldDB" id="A0A8J9VLJ9"/>
<dbReference type="Pfam" id="PF21789">
    <property type="entry name" value="TNP-like_RNaseH_C"/>
    <property type="match status" value="1"/>
</dbReference>
<evidence type="ECO:0000256" key="2">
    <source>
        <dbReference type="ARBA" id="ARBA00007782"/>
    </source>
</evidence>
<evidence type="ECO:0000256" key="9">
    <source>
        <dbReference type="ARBA" id="ARBA00023125"/>
    </source>
</evidence>
<keyword evidence="5" id="KW-0677">Repeat</keyword>
<feature type="domain" description="ZAD" evidence="19">
    <location>
        <begin position="121"/>
        <end position="195"/>
    </location>
</feature>
<dbReference type="EMBL" id="OV170224">
    <property type="protein sequence ID" value="CAH0724253.1"/>
    <property type="molecule type" value="Genomic_DNA"/>
</dbReference>
<evidence type="ECO:0000256" key="15">
    <source>
        <dbReference type="PROSITE-ProRule" id="PRU00042"/>
    </source>
</evidence>
<feature type="domain" description="C2H2-type" evidence="18">
    <location>
        <begin position="325"/>
        <end position="352"/>
    </location>
</feature>
<dbReference type="InterPro" id="IPR000789">
    <property type="entry name" value="Cyclin-dep_kinase_reg-sub"/>
</dbReference>
<evidence type="ECO:0000256" key="11">
    <source>
        <dbReference type="ARBA" id="ARBA00023242"/>
    </source>
</evidence>
<dbReference type="OrthoDB" id="9411774at2759"/>
<dbReference type="GO" id="GO:0000981">
    <property type="term" value="F:DNA-binding transcription factor activity, RNA polymerase II-specific"/>
    <property type="evidence" value="ECO:0007669"/>
    <property type="project" value="TreeGrafter"/>
</dbReference>
<comment type="similarity">
    <text evidence="13">Belongs to the snail C2H2-type zinc-finger protein family.</text>
</comment>
<dbReference type="InterPro" id="IPR036858">
    <property type="entry name" value="Cyclin-dep_kinase_reg-sub_sf"/>
</dbReference>
<dbReference type="SMART" id="SM00868">
    <property type="entry name" value="zf-AD"/>
    <property type="match status" value="1"/>
</dbReference>
<name>A0A8J9VLJ9_9NEOP</name>
<comment type="caution">
    <text evidence="16">Lacks conserved residue(s) required for the propagation of feature annotation.</text>
</comment>
<comment type="function">
    <text evidence="17">Binds to the catalytic subunit of the cyclin dependent kinases and is essential for their biological function.</text>
</comment>
<dbReference type="Gene3D" id="3.40.1800.20">
    <property type="match status" value="1"/>
</dbReference>
<dbReference type="GO" id="GO:0008270">
    <property type="term" value="F:zinc ion binding"/>
    <property type="evidence" value="ECO:0007669"/>
    <property type="project" value="UniProtKB-KW"/>
</dbReference>
<comment type="similarity">
    <text evidence="2 17">Belongs to the CKS family.</text>
</comment>
<dbReference type="FunFam" id="3.30.170.10:FF:000001">
    <property type="entry name" value="Cyclin-dependent kinases regulatory subunit"/>
    <property type="match status" value="1"/>
</dbReference>
<evidence type="ECO:0000259" key="18">
    <source>
        <dbReference type="PROSITE" id="PS50157"/>
    </source>
</evidence>
<evidence type="ECO:0000313" key="21">
    <source>
        <dbReference type="Proteomes" id="UP000838878"/>
    </source>
</evidence>
<dbReference type="FunFam" id="3.30.160.60:FF:000218">
    <property type="entry name" value="Zinc finger protein 10"/>
    <property type="match status" value="1"/>
</dbReference>
<dbReference type="Gene3D" id="3.30.170.10">
    <property type="entry name" value="Cyclin-dependent kinase, regulatory subunit"/>
    <property type="match status" value="1"/>
</dbReference>
<reference evidence="20" key="1">
    <citation type="submission" date="2021-12" db="EMBL/GenBank/DDBJ databases">
        <authorList>
            <person name="Martin H S."/>
        </authorList>
    </citation>
    <scope>NUCLEOTIDE SEQUENCE</scope>
</reference>
<evidence type="ECO:0000256" key="4">
    <source>
        <dbReference type="ARBA" id="ARBA00022723"/>
    </source>
</evidence>
<evidence type="ECO:0000256" key="14">
    <source>
        <dbReference type="ARBA" id="ARBA00068939"/>
    </source>
</evidence>
<keyword evidence="8" id="KW-0805">Transcription regulation</keyword>
<dbReference type="InterPro" id="IPR050527">
    <property type="entry name" value="Snail/Krueppel_Znf"/>
</dbReference>
<feature type="domain" description="C2H2-type" evidence="18">
    <location>
        <begin position="381"/>
        <end position="408"/>
    </location>
</feature>
<keyword evidence="12 17" id="KW-0131">Cell cycle</keyword>